<reference evidence="1" key="1">
    <citation type="submission" date="2018-02" db="EMBL/GenBank/DDBJ databases">
        <title>Rhizophora mucronata_Transcriptome.</title>
        <authorList>
            <person name="Meera S.P."/>
            <person name="Sreeshan A."/>
            <person name="Augustine A."/>
        </authorList>
    </citation>
    <scope>NUCLEOTIDE SEQUENCE</scope>
    <source>
        <tissue evidence="1">Leaf</tissue>
    </source>
</reference>
<proteinExistence type="predicted"/>
<sequence>MEFEAQKKSLSPK</sequence>
<accession>A0A2P2MWI1</accession>
<protein>
    <submittedName>
        <fullName evidence="1">Uncharacterized protein</fullName>
    </submittedName>
</protein>
<organism evidence="1">
    <name type="scientific">Rhizophora mucronata</name>
    <name type="common">Asiatic mangrove</name>
    <dbReference type="NCBI Taxonomy" id="61149"/>
    <lineage>
        <taxon>Eukaryota</taxon>
        <taxon>Viridiplantae</taxon>
        <taxon>Streptophyta</taxon>
        <taxon>Embryophyta</taxon>
        <taxon>Tracheophyta</taxon>
        <taxon>Spermatophyta</taxon>
        <taxon>Magnoliopsida</taxon>
        <taxon>eudicotyledons</taxon>
        <taxon>Gunneridae</taxon>
        <taxon>Pentapetalae</taxon>
        <taxon>rosids</taxon>
        <taxon>fabids</taxon>
        <taxon>Malpighiales</taxon>
        <taxon>Rhizophoraceae</taxon>
        <taxon>Rhizophora</taxon>
    </lineage>
</organism>
<evidence type="ECO:0000313" key="1">
    <source>
        <dbReference type="EMBL" id="MBX34571.1"/>
    </source>
</evidence>
<dbReference type="EMBL" id="GGEC01054087">
    <property type="protein sequence ID" value="MBX34571.1"/>
    <property type="molecule type" value="Transcribed_RNA"/>
</dbReference>
<name>A0A2P2MWI1_RHIMU</name>